<evidence type="ECO:0000313" key="3">
    <source>
        <dbReference type="Proteomes" id="UP001597180"/>
    </source>
</evidence>
<dbReference type="EMBL" id="JBHTLU010000031">
    <property type="protein sequence ID" value="MFD1222826.1"/>
    <property type="molecule type" value="Genomic_DNA"/>
</dbReference>
<protein>
    <submittedName>
        <fullName evidence="2">Extracellular solute-binding protein</fullName>
    </submittedName>
</protein>
<keyword evidence="3" id="KW-1185">Reference proteome</keyword>
<sequence>MFINRFHRSRTLRCRTLLLLSALLAILGLPLSIRSGLPVYAAEPKSTQPTKSSIQQGQAAGNDPLTEPYYASVLKTWQEQNIPNAKSDVAIRATTPSAQSDPGSTARGSLEGKPDVLLWKGSQASWIEYQFQVPAAGLYEIHASYHPLPGNGVGNPIVWDVALDGRRPFREASSITLYREWTDARPILKNEDGDEVRPRSYELATWRVKPFIDSEGAYAEPLKWYFTAGSHTLRINGLEPVALEELRLVPPQKIDTYSEVSASYPLTPPVQARVLTLQAEDLAYKNDTSIKLFYDTDPRTVPESRGRITYNTVGGRRWLYQNQEIVWSFDVPESGKYKLALRSLQNAIAQKSSFRNIRIDGKTPFRELLDYRFPYSSGWKGTVLQQENGTPFEFYLTKGTHELSMAVNHAPIKPVLLGIDDLSGQLRLIEQDLRLLTGGLVDRNRTWKVAEDLPDLPDRLEKAISSLLSLSAALQQINGNKDSISQGLATSAQDLRTLLGKIDDVPYYADQITSMNQKISNFIDTLLQQPLQLDEIYIAPSEERFPKMEASWFSEAVGSIKNFFYSFQDRDSLNNLDDRVLNVWVQRGRDYVDQLQQLADERFTPDTGIKVKVNLLPTPQLLLMSNAAGVQPDVALGLTQDLPVDYAIRGSVADLSKFPGFQELYNQFSPGSWLPFYYDKGFYAIPETQSFLVLFYRKDILEQLGLKVPQTWADVTAMLPTLQRNSLNFYLNSRDYTPFFYQNHSDFFEQTGLGTALDSPQSFKSFKQWTDLFTTYALEKEVPSFYQHFRRGTMPIGVSDYNMYVQLAAAAPELNGRWGIAEIPGIKQPDGTIERWAGGGQRTGVIFEASKKKDQAWEFLKWWVSADVQAQYGNDIEAVNGVAFRWNTSNVDAFARLPWKREDARVILEQWRWYKDVPNLPGGYFMERELRNAWLRSVVDGINYRSSLETAVLDINRELRRKQQEFGYVDPGGQTIKTLDLPVVSQPWEGVNRYVR</sequence>
<dbReference type="Pfam" id="PF01547">
    <property type="entry name" value="SBP_bac_1"/>
    <property type="match status" value="1"/>
</dbReference>
<dbReference type="InterPro" id="IPR050490">
    <property type="entry name" value="Bact_solute-bd_prot1"/>
</dbReference>
<dbReference type="Gene3D" id="3.40.190.10">
    <property type="entry name" value="Periplasmic binding protein-like II"/>
    <property type="match status" value="1"/>
</dbReference>
<dbReference type="RefSeq" id="WP_345588658.1">
    <property type="nucleotide sequence ID" value="NZ_BAABJG010000015.1"/>
</dbReference>
<dbReference type="PANTHER" id="PTHR43649:SF27">
    <property type="entry name" value="EXTRACELLULAR SOLUTE-BINDING PROTEIN FAMILY 1"/>
    <property type="match status" value="1"/>
</dbReference>
<feature type="region of interest" description="Disordered" evidence="1">
    <location>
        <begin position="44"/>
        <end position="63"/>
    </location>
</feature>
<reference evidence="3" key="1">
    <citation type="journal article" date="2019" name="Int. J. Syst. Evol. Microbiol.">
        <title>The Global Catalogue of Microorganisms (GCM) 10K type strain sequencing project: providing services to taxonomists for standard genome sequencing and annotation.</title>
        <authorList>
            <consortium name="The Broad Institute Genomics Platform"/>
            <consortium name="The Broad Institute Genome Sequencing Center for Infectious Disease"/>
            <person name="Wu L."/>
            <person name="Ma J."/>
        </authorList>
    </citation>
    <scope>NUCLEOTIDE SEQUENCE [LARGE SCALE GENOMIC DNA]</scope>
    <source>
        <strain evidence="3">CCUG 53270</strain>
    </source>
</reference>
<proteinExistence type="predicted"/>
<organism evidence="2 3">
    <name type="scientific">Paenibacillus vulneris</name>
    <dbReference type="NCBI Taxonomy" id="1133364"/>
    <lineage>
        <taxon>Bacteria</taxon>
        <taxon>Bacillati</taxon>
        <taxon>Bacillota</taxon>
        <taxon>Bacilli</taxon>
        <taxon>Bacillales</taxon>
        <taxon>Paenibacillaceae</taxon>
        <taxon>Paenibacillus</taxon>
    </lineage>
</organism>
<dbReference type="Gene3D" id="2.60.120.260">
    <property type="entry name" value="Galactose-binding domain-like"/>
    <property type="match status" value="2"/>
</dbReference>
<dbReference type="Proteomes" id="UP001597180">
    <property type="component" value="Unassembled WGS sequence"/>
</dbReference>
<evidence type="ECO:0000313" key="2">
    <source>
        <dbReference type="EMBL" id="MFD1222826.1"/>
    </source>
</evidence>
<evidence type="ECO:0000256" key="1">
    <source>
        <dbReference type="SAM" id="MobiDB-lite"/>
    </source>
</evidence>
<feature type="compositionally biased region" description="Polar residues" evidence="1">
    <location>
        <begin position="45"/>
        <end position="59"/>
    </location>
</feature>
<comment type="caution">
    <text evidence="2">The sequence shown here is derived from an EMBL/GenBank/DDBJ whole genome shotgun (WGS) entry which is preliminary data.</text>
</comment>
<dbReference type="SUPFAM" id="SSF53850">
    <property type="entry name" value="Periplasmic binding protein-like II"/>
    <property type="match status" value="1"/>
</dbReference>
<dbReference type="InterPro" id="IPR006059">
    <property type="entry name" value="SBP"/>
</dbReference>
<gene>
    <name evidence="2" type="ORF">ACFQ4B_22170</name>
</gene>
<accession>A0ABW3USS0</accession>
<name>A0ABW3USS0_9BACL</name>
<dbReference type="PANTHER" id="PTHR43649">
    <property type="entry name" value="ARABINOSE-BINDING PROTEIN-RELATED"/>
    <property type="match status" value="1"/>
</dbReference>